<evidence type="ECO:0000256" key="2">
    <source>
        <dbReference type="SAM" id="SignalP"/>
    </source>
</evidence>
<dbReference type="Gene3D" id="1.10.3020.10">
    <property type="entry name" value="alpha-amino acid ester hydrolase ( Helical cap domain)"/>
    <property type="match status" value="1"/>
</dbReference>
<evidence type="ECO:0000313" key="4">
    <source>
        <dbReference type="EMBL" id="AND68803.1"/>
    </source>
</evidence>
<dbReference type="SUPFAM" id="SSF49785">
    <property type="entry name" value="Galactose-binding domain-like"/>
    <property type="match status" value="1"/>
</dbReference>
<feature type="chain" id="PRO_5007817556" evidence="2">
    <location>
        <begin position="30"/>
        <end position="661"/>
    </location>
</feature>
<keyword evidence="1" id="KW-0378">Hydrolase</keyword>
<dbReference type="InterPro" id="IPR013736">
    <property type="entry name" value="Xaa-Pro_dipept_C"/>
</dbReference>
<dbReference type="NCBIfam" id="TIGR00976">
    <property type="entry name" value="CocE_NonD"/>
    <property type="match status" value="1"/>
</dbReference>
<reference evidence="4 5" key="1">
    <citation type="submission" date="2016-02" db="EMBL/GenBank/DDBJ databases">
        <title>Complete genome sequencing and analysis of ATSB10, Dyella thiooxydans isolated from rhizosphere soil of sunflower (Helianthus annuus L.).</title>
        <authorList>
            <person name="Lee Y."/>
            <person name="Hwangbo K."/>
            <person name="Chung H."/>
            <person name="Yoo J."/>
            <person name="Kim K.Y."/>
            <person name="Sa T.M."/>
            <person name="Um Y."/>
            <person name="Madhaiyan M."/>
        </authorList>
    </citation>
    <scope>NUCLEOTIDE SEQUENCE [LARGE SCALE GENOMIC DNA]</scope>
    <source>
        <strain evidence="4 5">ATSB10</strain>
    </source>
</reference>
<dbReference type="PANTHER" id="PTHR43056">
    <property type="entry name" value="PEPTIDASE S9 PROLYL OLIGOPEPTIDASE"/>
    <property type="match status" value="1"/>
</dbReference>
<dbReference type="InterPro" id="IPR005674">
    <property type="entry name" value="CocE/Ser_esterase"/>
</dbReference>
<dbReference type="InterPro" id="IPR008979">
    <property type="entry name" value="Galactose-bd-like_sf"/>
</dbReference>
<sequence>MSRKALAASVRAGLLPVLATALLVVSAGAAARQDAAPQYPSYPSETPAKFTPVNADADFERREVMIPMRDGVKLHTVILIPKNLNGDHAKKAGILLTRTPYDADGMTTLAQSGHMESNLEGYDNAADVIVEDGYIRVVQDVRGKYHSEGDYVMNRPPHGPINPTPVDDATDTYDTIDWLVKHVPESNGKVGTLGISYDGFEPLMALIHPHPALKVSVPMNPMVDGWMGDDWFHHGAFREQNLPYIYEQTASRGNSYKWWSNVHDDYDLYLRAGSAGELAREHGMEKLPFWQKVLAHPAYDSFWQDQAVDKLLAKEPLKVPVMLVHSLWDQEDIYGAIAVYKAIKPKDTSGTMVKLVMGPWHHGQEIGDGSSLGAIKFGSDTGRYFREHMLRPYLAQYLKNDAPKADVAPVTAFQTGSNRWENLRHWPAGCNSGCAVKPTPLYLGDGMKATFTKPADDGGDSYVSDPAHPVPFRARPIQPVAYGEHDTWAQWLVDDQREASGRTDVLTYTSDVLTAPVTIAGEPQVHLTASTTGTDSDWVVKLIDVYPDEVAAQPEMGGYQLAVAMDILRGRYRQGFDKPEPIKANTPLPYTFTLPTANHVFLPGHRIMVQVQSSWFPLYDRNPQTFVPNIMLARPTDYRKATQEVFHSSYVELPVVSGKGY</sequence>
<evidence type="ECO:0000313" key="5">
    <source>
        <dbReference type="Proteomes" id="UP000077255"/>
    </source>
</evidence>
<keyword evidence="5" id="KW-1185">Reference proteome</keyword>
<name>A0A160MZG6_9GAMM</name>
<dbReference type="KEGG" id="dtx:ATSB10_13490"/>
<gene>
    <name evidence="4" type="ORF">ATSB10_13490</name>
</gene>
<dbReference type="PATRIC" id="fig|445710.3.peg.1345"/>
<dbReference type="InterPro" id="IPR029058">
    <property type="entry name" value="AB_hydrolase_fold"/>
</dbReference>
<dbReference type="InterPro" id="IPR050585">
    <property type="entry name" value="Xaa-Pro_dipeptidyl-ppase/CocE"/>
</dbReference>
<feature type="signal peptide" evidence="2">
    <location>
        <begin position="1"/>
        <end position="29"/>
    </location>
</feature>
<dbReference type="STRING" id="445710.ATSB10_13490"/>
<evidence type="ECO:0000256" key="1">
    <source>
        <dbReference type="ARBA" id="ARBA00022801"/>
    </source>
</evidence>
<dbReference type="Gene3D" id="3.40.50.1820">
    <property type="entry name" value="alpha/beta hydrolase"/>
    <property type="match status" value="1"/>
</dbReference>
<dbReference type="Pfam" id="PF08530">
    <property type="entry name" value="PepX_C"/>
    <property type="match status" value="1"/>
</dbReference>
<dbReference type="RefSeq" id="WP_083966109.1">
    <property type="nucleotide sequence ID" value="NZ_CP014841.1"/>
</dbReference>
<dbReference type="EMBL" id="CP014841">
    <property type="protein sequence ID" value="AND68803.1"/>
    <property type="molecule type" value="Genomic_DNA"/>
</dbReference>
<dbReference type="InterPro" id="IPR000383">
    <property type="entry name" value="Xaa-Pro-like_dom"/>
</dbReference>
<dbReference type="SUPFAM" id="SSF53474">
    <property type="entry name" value="alpha/beta-Hydrolases"/>
    <property type="match status" value="1"/>
</dbReference>
<evidence type="ECO:0000259" key="3">
    <source>
        <dbReference type="SMART" id="SM00939"/>
    </source>
</evidence>
<dbReference type="GO" id="GO:0008239">
    <property type="term" value="F:dipeptidyl-peptidase activity"/>
    <property type="evidence" value="ECO:0007669"/>
    <property type="project" value="InterPro"/>
</dbReference>
<dbReference type="Gene3D" id="2.60.120.260">
    <property type="entry name" value="Galactose-binding domain-like"/>
    <property type="match status" value="1"/>
</dbReference>
<accession>A0A160MZG6</accession>
<protein>
    <submittedName>
        <fullName evidence="4">Glutaryl-7-ACA acylase</fullName>
    </submittedName>
</protein>
<dbReference type="AlphaFoldDB" id="A0A160MZG6"/>
<organism evidence="4 5">
    <name type="scientific">Dyella thiooxydans</name>
    <dbReference type="NCBI Taxonomy" id="445710"/>
    <lineage>
        <taxon>Bacteria</taxon>
        <taxon>Pseudomonadati</taxon>
        <taxon>Pseudomonadota</taxon>
        <taxon>Gammaproteobacteria</taxon>
        <taxon>Lysobacterales</taxon>
        <taxon>Rhodanobacteraceae</taxon>
        <taxon>Dyella</taxon>
    </lineage>
</organism>
<dbReference type="Pfam" id="PF02129">
    <property type="entry name" value="Peptidase_S15"/>
    <property type="match status" value="1"/>
</dbReference>
<dbReference type="PANTHER" id="PTHR43056:SF10">
    <property type="entry name" value="COCE_NOND FAMILY, PUTATIVE (AFU_ORTHOLOGUE AFUA_7G00600)-RELATED"/>
    <property type="match status" value="1"/>
</dbReference>
<dbReference type="SMART" id="SM00939">
    <property type="entry name" value="PepX_C"/>
    <property type="match status" value="1"/>
</dbReference>
<feature type="domain" description="Xaa-Pro dipeptidyl-peptidase C-terminal" evidence="3">
    <location>
        <begin position="391"/>
        <end position="652"/>
    </location>
</feature>
<dbReference type="Proteomes" id="UP000077255">
    <property type="component" value="Chromosome"/>
</dbReference>
<keyword evidence="2" id="KW-0732">Signal</keyword>
<proteinExistence type="predicted"/>